<evidence type="ECO:0000256" key="1">
    <source>
        <dbReference type="SAM" id="MobiDB-lite"/>
    </source>
</evidence>
<feature type="region of interest" description="Disordered" evidence="1">
    <location>
        <begin position="275"/>
        <end position="326"/>
    </location>
</feature>
<accession>A0A7J6RCQ3</accession>
<feature type="compositionally biased region" description="Basic and acidic residues" evidence="1">
    <location>
        <begin position="1"/>
        <end position="11"/>
    </location>
</feature>
<dbReference type="EMBL" id="JABANM010023141">
    <property type="protein sequence ID" value="KAF4718393.1"/>
    <property type="molecule type" value="Genomic_DNA"/>
</dbReference>
<feature type="region of interest" description="Disordered" evidence="1">
    <location>
        <begin position="182"/>
        <end position="213"/>
    </location>
</feature>
<dbReference type="AlphaFoldDB" id="A0A7J6RCQ3"/>
<feature type="non-terminal residue" evidence="2">
    <location>
        <position position="326"/>
    </location>
</feature>
<proteinExistence type="predicted"/>
<name>A0A7J6RCQ3_PEROL</name>
<organism evidence="2 3">
    <name type="scientific">Perkinsus olseni</name>
    <name type="common">Perkinsus atlanticus</name>
    <dbReference type="NCBI Taxonomy" id="32597"/>
    <lineage>
        <taxon>Eukaryota</taxon>
        <taxon>Sar</taxon>
        <taxon>Alveolata</taxon>
        <taxon>Perkinsozoa</taxon>
        <taxon>Perkinsea</taxon>
        <taxon>Perkinsida</taxon>
        <taxon>Perkinsidae</taxon>
        <taxon>Perkinsus</taxon>
    </lineage>
</organism>
<evidence type="ECO:0000313" key="3">
    <source>
        <dbReference type="Proteomes" id="UP000574390"/>
    </source>
</evidence>
<feature type="compositionally biased region" description="Acidic residues" evidence="1">
    <location>
        <begin position="187"/>
        <end position="200"/>
    </location>
</feature>
<dbReference type="Proteomes" id="UP000574390">
    <property type="component" value="Unassembled WGS sequence"/>
</dbReference>
<protein>
    <submittedName>
        <fullName evidence="2">Uncharacterized protein</fullName>
    </submittedName>
</protein>
<feature type="region of interest" description="Disordered" evidence="1">
    <location>
        <begin position="1"/>
        <end position="112"/>
    </location>
</feature>
<feature type="compositionally biased region" description="Basic and acidic residues" evidence="1">
    <location>
        <begin position="101"/>
        <end position="112"/>
    </location>
</feature>
<feature type="compositionally biased region" description="Basic residues" evidence="1">
    <location>
        <begin position="52"/>
        <end position="63"/>
    </location>
</feature>
<evidence type="ECO:0000313" key="2">
    <source>
        <dbReference type="EMBL" id="KAF4718393.1"/>
    </source>
</evidence>
<sequence length="326" mass="36293">GKPVQDGHARQQETPNEWKLGQQQTKKTGQPQQASSSSMVTLSTLPETGNSKRSKKSKKRRAKRMEAESLNLTLQSHDEFKQQLRKIGKPKKVSRRNRKHRDIESGEESLHPTRELIAVCAISQEAEKIGWDEVMAIGNAALRLGKGGFEHFLETFRRTASSSSSSQDGDGKEKDDIANSVMSLTPTDDEDNDDGNEENVDSSATKSLCSSWEEGQYTIKPESEPATMMEPVEPLTWIHGNHFHVQGEPMDCYEKGNLSHIHVEEQDHEVEMDYNSDDTDEVSLGELPPALPPPAMNSMVRPTQPQDPGVPKSPIRRARQPAACSD</sequence>
<comment type="caution">
    <text evidence="2">The sequence shown here is derived from an EMBL/GenBank/DDBJ whole genome shotgun (WGS) entry which is preliminary data.</text>
</comment>
<reference evidence="2 3" key="1">
    <citation type="submission" date="2020-04" db="EMBL/GenBank/DDBJ databases">
        <title>Perkinsus olseni comparative genomics.</title>
        <authorList>
            <person name="Bogema D.R."/>
        </authorList>
    </citation>
    <scope>NUCLEOTIDE SEQUENCE [LARGE SCALE GENOMIC DNA]</scope>
    <source>
        <strain evidence="2">ATCC PRA-205</strain>
    </source>
</reference>
<feature type="compositionally biased region" description="Low complexity" evidence="1">
    <location>
        <begin position="21"/>
        <end position="33"/>
    </location>
</feature>
<feature type="compositionally biased region" description="Basic residues" evidence="1">
    <location>
        <begin position="83"/>
        <end position="100"/>
    </location>
</feature>
<feature type="compositionally biased region" description="Polar residues" evidence="1">
    <location>
        <begin position="34"/>
        <end position="49"/>
    </location>
</feature>
<gene>
    <name evidence="2" type="ORF">FOZ62_028448</name>
</gene>